<evidence type="ECO:0000259" key="1">
    <source>
        <dbReference type="PROSITE" id="PS50925"/>
    </source>
</evidence>
<dbReference type="Pfam" id="PF04940">
    <property type="entry name" value="BLUF"/>
    <property type="match status" value="1"/>
</dbReference>
<dbReference type="EMBL" id="LVWD01000030">
    <property type="protein sequence ID" value="OAD40589.1"/>
    <property type="molecule type" value="Genomic_DNA"/>
</dbReference>
<organism evidence="2 5">
    <name type="scientific">Hydrogenophaga crassostreae</name>
    <dbReference type="NCBI Taxonomy" id="1763535"/>
    <lineage>
        <taxon>Bacteria</taxon>
        <taxon>Pseudomonadati</taxon>
        <taxon>Pseudomonadota</taxon>
        <taxon>Betaproteobacteria</taxon>
        <taxon>Burkholderiales</taxon>
        <taxon>Comamonadaceae</taxon>
        <taxon>Hydrogenophaga</taxon>
    </lineage>
</organism>
<dbReference type="STRING" id="1763535.LPB072_07540"/>
<dbReference type="InterPro" id="IPR007024">
    <property type="entry name" value="BLUF_domain"/>
</dbReference>
<evidence type="ECO:0000313" key="4">
    <source>
        <dbReference type="Proteomes" id="UP000185657"/>
    </source>
</evidence>
<reference evidence="2 5" key="2">
    <citation type="submission" date="2016-10" db="EMBL/GenBank/DDBJ databases">
        <title>Hydorgenophaga sp. LPB0072 isolated from gastropod.</title>
        <authorList>
            <person name="Kim E."/>
            <person name="Yi H."/>
        </authorList>
    </citation>
    <scope>NUCLEOTIDE SEQUENCE [LARGE SCALE GENOMIC DNA]</scope>
    <source>
        <strain evidence="2 5">LPB0072</strain>
    </source>
</reference>
<dbReference type="SUPFAM" id="SSF54975">
    <property type="entry name" value="Acylphosphatase/BLUF domain-like"/>
    <property type="match status" value="1"/>
</dbReference>
<dbReference type="Proteomes" id="UP000185680">
    <property type="component" value="Chromosome"/>
</dbReference>
<sequence length="123" mass="14011">MSDQALDELLRVARSRNLSLNITGMLIYSKDFFVQVLEGDKPDIDAVYFESIVFDPRHAAPYVMDESEIESRSFPDWTMGFRRLSRDAVAAEPGFFDLSTAQKNGAVTAEQKNFALRMIYSFI</sequence>
<evidence type="ECO:0000313" key="5">
    <source>
        <dbReference type="Proteomes" id="UP000185680"/>
    </source>
</evidence>
<dbReference type="GO" id="GO:0071949">
    <property type="term" value="F:FAD binding"/>
    <property type="evidence" value="ECO:0007669"/>
    <property type="project" value="InterPro"/>
</dbReference>
<evidence type="ECO:0000313" key="2">
    <source>
        <dbReference type="EMBL" id="AOW12717.1"/>
    </source>
</evidence>
<proteinExistence type="predicted"/>
<dbReference type="EMBL" id="CP017476">
    <property type="protein sequence ID" value="AOW12717.1"/>
    <property type="molecule type" value="Genomic_DNA"/>
</dbReference>
<name>A0A162VVJ8_9BURK</name>
<dbReference type="KEGG" id="hyl:LPB072_07540"/>
<dbReference type="PROSITE" id="PS50925">
    <property type="entry name" value="BLUF"/>
    <property type="match status" value="1"/>
</dbReference>
<keyword evidence="4" id="KW-1185">Reference proteome</keyword>
<dbReference type="Gene3D" id="3.30.70.100">
    <property type="match status" value="1"/>
</dbReference>
<dbReference type="InterPro" id="IPR036046">
    <property type="entry name" value="Acylphosphatase-like_dom_sf"/>
</dbReference>
<reference evidence="3 4" key="1">
    <citation type="submission" date="2016-02" db="EMBL/GenBank/DDBJ databases">
        <title>Draft genome sequence of Hydrogenophaga sp. LPB0072.</title>
        <authorList>
            <person name="Shin S.-K."/>
            <person name="Yi H."/>
        </authorList>
    </citation>
    <scope>NUCLEOTIDE SEQUENCE [LARGE SCALE GENOMIC DNA]</scope>
    <source>
        <strain evidence="3 4">LPB0072</strain>
    </source>
</reference>
<dbReference type="AlphaFoldDB" id="A0A162VVJ8"/>
<feature type="domain" description="BLUF" evidence="1">
    <location>
        <begin position="1"/>
        <end position="80"/>
    </location>
</feature>
<dbReference type="GO" id="GO:0009882">
    <property type="term" value="F:blue light photoreceptor activity"/>
    <property type="evidence" value="ECO:0007669"/>
    <property type="project" value="InterPro"/>
</dbReference>
<dbReference type="SMART" id="SM01034">
    <property type="entry name" value="BLUF"/>
    <property type="match status" value="1"/>
</dbReference>
<dbReference type="Proteomes" id="UP000185657">
    <property type="component" value="Unassembled WGS sequence"/>
</dbReference>
<protein>
    <recommendedName>
        <fullName evidence="1">BLUF domain-containing protein</fullName>
    </recommendedName>
</protein>
<evidence type="ECO:0000313" key="3">
    <source>
        <dbReference type="EMBL" id="OAD40589.1"/>
    </source>
</evidence>
<gene>
    <name evidence="2" type="ORF">LPB072_07540</name>
    <name evidence="3" type="ORF">LPB72_17020</name>
</gene>
<accession>A0A162VVJ8</accession>